<name>A0A498JTV9_MALDO</name>
<dbReference type="SUPFAM" id="SSF51197">
    <property type="entry name" value="Clavaminate synthase-like"/>
    <property type="match status" value="1"/>
</dbReference>
<evidence type="ECO:0000313" key="3">
    <source>
        <dbReference type="Proteomes" id="UP000290289"/>
    </source>
</evidence>
<evidence type="ECO:0000313" key="2">
    <source>
        <dbReference type="EMBL" id="RXH96982.1"/>
    </source>
</evidence>
<dbReference type="Pfam" id="PF03171">
    <property type="entry name" value="2OG-FeII_Oxy"/>
    <property type="match status" value="1"/>
</dbReference>
<accession>A0A498JTV9</accession>
<reference evidence="2 3" key="1">
    <citation type="submission" date="2018-10" db="EMBL/GenBank/DDBJ databases">
        <title>A high-quality apple genome assembly.</title>
        <authorList>
            <person name="Hu J."/>
        </authorList>
    </citation>
    <scope>NUCLEOTIDE SEQUENCE [LARGE SCALE GENOMIC DNA]</scope>
    <source>
        <strain evidence="3">cv. HFTH1</strain>
        <tissue evidence="2">Young leaf</tissue>
    </source>
</reference>
<dbReference type="InterPro" id="IPR027443">
    <property type="entry name" value="IPNS-like_sf"/>
</dbReference>
<dbReference type="InterPro" id="IPR044861">
    <property type="entry name" value="IPNS-like_FE2OG_OXY"/>
</dbReference>
<sequence>MAKIPVVDFSKDECLKPGTSSWLSARRDVCRALEDIGCFTAILPNKVPKEHANTFFSTFDDLFDFPTSTPEKPFFYATSNSGQRTYGIINGTNPQDVQQFAHLIWPDGNDQFRKSADFYAKVLAELDQTVTRMVFENYGVEKYHDDHVRSMFYNLKMIRYEKPEKLDSDVGLKIHTDKNFSTIIHQNHINGLEINTKDDEWVLFDPPPSSIIFIAADGFQVWSNDRIRPCRHRVTLTENVVRYTFGVFSVKKGVIHVPNELVDEDHPLLYKPLNHVEFLMAQRHTGETEYAAKAYCAI</sequence>
<dbReference type="Proteomes" id="UP000290289">
    <property type="component" value="Chromosome 6"/>
</dbReference>
<keyword evidence="3" id="KW-1185">Reference proteome</keyword>
<dbReference type="Gene3D" id="2.60.120.330">
    <property type="entry name" value="B-lactam Antibiotic, Isopenicillin N Synthase, Chain"/>
    <property type="match status" value="1"/>
</dbReference>
<organism evidence="2 3">
    <name type="scientific">Malus domestica</name>
    <name type="common">Apple</name>
    <name type="synonym">Pyrus malus</name>
    <dbReference type="NCBI Taxonomy" id="3750"/>
    <lineage>
        <taxon>Eukaryota</taxon>
        <taxon>Viridiplantae</taxon>
        <taxon>Streptophyta</taxon>
        <taxon>Embryophyta</taxon>
        <taxon>Tracheophyta</taxon>
        <taxon>Spermatophyta</taxon>
        <taxon>Magnoliopsida</taxon>
        <taxon>eudicotyledons</taxon>
        <taxon>Gunneridae</taxon>
        <taxon>Pentapetalae</taxon>
        <taxon>rosids</taxon>
        <taxon>fabids</taxon>
        <taxon>Rosales</taxon>
        <taxon>Rosaceae</taxon>
        <taxon>Amygdaloideae</taxon>
        <taxon>Maleae</taxon>
        <taxon>Malus</taxon>
    </lineage>
</organism>
<gene>
    <name evidence="2" type="ORF">DVH24_035650</name>
</gene>
<evidence type="ECO:0000259" key="1">
    <source>
        <dbReference type="Pfam" id="PF03171"/>
    </source>
</evidence>
<dbReference type="PANTHER" id="PTHR47990">
    <property type="entry name" value="2-OXOGLUTARATE (2OG) AND FE(II)-DEPENDENT OXYGENASE SUPERFAMILY PROTEIN-RELATED"/>
    <property type="match status" value="1"/>
</dbReference>
<protein>
    <recommendedName>
        <fullName evidence="1">Isopenicillin N synthase-like Fe(2+) 2OG dioxygenase domain-containing protein</fullName>
    </recommendedName>
</protein>
<comment type="caution">
    <text evidence="2">The sequence shown here is derived from an EMBL/GenBank/DDBJ whole genome shotgun (WGS) entry which is preliminary data.</text>
</comment>
<dbReference type="InterPro" id="IPR050231">
    <property type="entry name" value="Iron_ascorbate_oxido_reductase"/>
</dbReference>
<dbReference type="EMBL" id="RDQH01000332">
    <property type="protein sequence ID" value="RXH96982.1"/>
    <property type="molecule type" value="Genomic_DNA"/>
</dbReference>
<feature type="domain" description="Isopenicillin N synthase-like Fe(2+) 2OG dioxygenase" evidence="1">
    <location>
        <begin position="157"/>
        <end position="248"/>
    </location>
</feature>
<dbReference type="STRING" id="3750.A0A498JTV9"/>
<dbReference type="AlphaFoldDB" id="A0A498JTV9"/>
<proteinExistence type="predicted"/>